<gene>
    <name evidence="1" type="ORF">L6452_15512</name>
</gene>
<accession>A0ACB9CNS0</accession>
<dbReference type="Proteomes" id="UP001055879">
    <property type="component" value="Linkage Group LG04"/>
</dbReference>
<keyword evidence="2" id="KW-1185">Reference proteome</keyword>
<dbReference type="EMBL" id="CM042050">
    <property type="protein sequence ID" value="KAI3735983.1"/>
    <property type="molecule type" value="Genomic_DNA"/>
</dbReference>
<protein>
    <submittedName>
        <fullName evidence="1">Uncharacterized protein</fullName>
    </submittedName>
</protein>
<name>A0ACB9CNS0_ARCLA</name>
<sequence length="107" mass="11445">MPEYEAINIISVVFIIIISLWLLILAGILVHLVSSSSSSSSLDSLRTGSILRVAEKSGMGMKSASSSSSSLQTHLEEEVDGSLPGIQLTLLQHLSPLYSSTSLCHHH</sequence>
<evidence type="ECO:0000313" key="1">
    <source>
        <dbReference type="EMBL" id="KAI3735983.1"/>
    </source>
</evidence>
<organism evidence="1 2">
    <name type="scientific">Arctium lappa</name>
    <name type="common">Greater burdock</name>
    <name type="synonym">Lappa major</name>
    <dbReference type="NCBI Taxonomy" id="4217"/>
    <lineage>
        <taxon>Eukaryota</taxon>
        <taxon>Viridiplantae</taxon>
        <taxon>Streptophyta</taxon>
        <taxon>Embryophyta</taxon>
        <taxon>Tracheophyta</taxon>
        <taxon>Spermatophyta</taxon>
        <taxon>Magnoliopsida</taxon>
        <taxon>eudicotyledons</taxon>
        <taxon>Gunneridae</taxon>
        <taxon>Pentapetalae</taxon>
        <taxon>asterids</taxon>
        <taxon>campanulids</taxon>
        <taxon>Asterales</taxon>
        <taxon>Asteraceae</taxon>
        <taxon>Carduoideae</taxon>
        <taxon>Cardueae</taxon>
        <taxon>Arctiinae</taxon>
        <taxon>Arctium</taxon>
    </lineage>
</organism>
<reference evidence="2" key="1">
    <citation type="journal article" date="2022" name="Mol. Ecol. Resour.">
        <title>The genomes of chicory, endive, great burdock and yacon provide insights into Asteraceae palaeo-polyploidization history and plant inulin production.</title>
        <authorList>
            <person name="Fan W."/>
            <person name="Wang S."/>
            <person name="Wang H."/>
            <person name="Wang A."/>
            <person name="Jiang F."/>
            <person name="Liu H."/>
            <person name="Zhao H."/>
            <person name="Xu D."/>
            <person name="Zhang Y."/>
        </authorList>
    </citation>
    <scope>NUCLEOTIDE SEQUENCE [LARGE SCALE GENOMIC DNA]</scope>
    <source>
        <strain evidence="2">cv. Niubang</strain>
    </source>
</reference>
<proteinExistence type="predicted"/>
<comment type="caution">
    <text evidence="1">The sequence shown here is derived from an EMBL/GenBank/DDBJ whole genome shotgun (WGS) entry which is preliminary data.</text>
</comment>
<reference evidence="1 2" key="2">
    <citation type="journal article" date="2022" name="Mol. Ecol. Resour.">
        <title>The genomes of chicory, endive, great burdock and yacon provide insights into Asteraceae paleo-polyploidization history and plant inulin production.</title>
        <authorList>
            <person name="Fan W."/>
            <person name="Wang S."/>
            <person name="Wang H."/>
            <person name="Wang A."/>
            <person name="Jiang F."/>
            <person name="Liu H."/>
            <person name="Zhao H."/>
            <person name="Xu D."/>
            <person name="Zhang Y."/>
        </authorList>
    </citation>
    <scope>NUCLEOTIDE SEQUENCE [LARGE SCALE GENOMIC DNA]</scope>
    <source>
        <strain evidence="2">cv. Niubang</strain>
    </source>
</reference>
<evidence type="ECO:0000313" key="2">
    <source>
        <dbReference type="Proteomes" id="UP001055879"/>
    </source>
</evidence>